<accession>D4DN40</accession>
<gene>
    <name evidence="1" type="ORF">NEIELOOT_00464</name>
</gene>
<name>D4DN40_NEIEG</name>
<sequence length="39" mass="4170">MSAAIQNNPNIGLNQLIPIYLHLFFLKTSSVQATIGAIG</sequence>
<dbReference type="EMBL" id="ADBF01000012">
    <property type="protein sequence ID" value="EFE50758.1"/>
    <property type="molecule type" value="Genomic_DNA"/>
</dbReference>
<evidence type="ECO:0000313" key="2">
    <source>
        <dbReference type="Proteomes" id="UP000005536"/>
    </source>
</evidence>
<dbReference type="Proteomes" id="UP000005536">
    <property type="component" value="Unassembled WGS sequence"/>
</dbReference>
<protein>
    <submittedName>
        <fullName evidence="1">Uncharacterized protein</fullName>
    </submittedName>
</protein>
<reference evidence="1 2" key="1">
    <citation type="submission" date="2010-02" db="EMBL/GenBank/DDBJ databases">
        <authorList>
            <person name="Weinstock G."/>
            <person name="Sodergren E."/>
            <person name="Clifton S."/>
            <person name="Fulton L."/>
            <person name="Fulton B."/>
            <person name="Courtney L."/>
            <person name="Fronick C."/>
            <person name="Harrison M."/>
            <person name="Strong C."/>
            <person name="Farmer C."/>
            <person name="Delahaunty K."/>
            <person name="Markovic C."/>
            <person name="Hall O."/>
            <person name="Minx P."/>
            <person name="Tomlinson C."/>
            <person name="Mitreva M."/>
            <person name="Nelson J."/>
            <person name="Hou S."/>
            <person name="Wollam A."/>
            <person name="Pepin K.H."/>
            <person name="Johnson M."/>
            <person name="Bhonagiri V."/>
            <person name="Zhang X."/>
            <person name="Suruliraj S."/>
            <person name="Warren W."/>
            <person name="Chinwalla A."/>
            <person name="Mardis E.R."/>
            <person name="Wilson R.K."/>
        </authorList>
    </citation>
    <scope>NUCLEOTIDE SEQUENCE [LARGE SCALE GENOMIC DNA]</scope>
    <source>
        <strain evidence="1 2">ATCC 29315</strain>
    </source>
</reference>
<dbReference type="AlphaFoldDB" id="D4DN40"/>
<organism evidence="1 2">
    <name type="scientific">Neisseria elongata subsp. glycolytica ATCC 29315</name>
    <dbReference type="NCBI Taxonomy" id="546263"/>
    <lineage>
        <taxon>Bacteria</taxon>
        <taxon>Pseudomonadati</taxon>
        <taxon>Pseudomonadota</taxon>
        <taxon>Betaproteobacteria</taxon>
        <taxon>Neisseriales</taxon>
        <taxon>Neisseriaceae</taxon>
        <taxon>Neisseria</taxon>
    </lineage>
</organism>
<evidence type="ECO:0000313" key="1">
    <source>
        <dbReference type="EMBL" id="EFE50758.1"/>
    </source>
</evidence>
<proteinExistence type="predicted"/>
<comment type="caution">
    <text evidence="1">The sequence shown here is derived from an EMBL/GenBank/DDBJ whole genome shotgun (WGS) entry which is preliminary data.</text>
</comment>